<dbReference type="SUPFAM" id="SSF50156">
    <property type="entry name" value="PDZ domain-like"/>
    <property type="match status" value="1"/>
</dbReference>
<dbReference type="Gene3D" id="2.30.42.10">
    <property type="match status" value="1"/>
</dbReference>
<sequence>MSSKSSLKRPITPSKDSNPVSFDSKAPHWSSNVHECTVCIGPEGTLNLPIRGGSDKGEFAYFDDLIQSRISYLSGYLENGDVILEIQGQKVAGFTQRDVIAWLNHCCKSGNPVRITVARGDNEIYYAQQYPVSFIAERSELSNSMKTCSVCEVTVIADKDYHECEIASYHKSGVSSLETK</sequence>
<dbReference type="InterPro" id="IPR001478">
    <property type="entry name" value="PDZ"/>
</dbReference>
<keyword evidence="3" id="KW-0418">Kinase</keyword>
<proteinExistence type="predicted"/>
<dbReference type="AlphaFoldDB" id="A0A8T0E3M4"/>
<feature type="region of interest" description="Disordered" evidence="1">
    <location>
        <begin position="1"/>
        <end position="28"/>
    </location>
</feature>
<dbReference type="PROSITE" id="PS50106">
    <property type="entry name" value="PDZ"/>
    <property type="match status" value="1"/>
</dbReference>
<dbReference type="Proteomes" id="UP000807504">
    <property type="component" value="Unassembled WGS sequence"/>
</dbReference>
<keyword evidence="4" id="KW-1185">Reference proteome</keyword>
<protein>
    <submittedName>
        <fullName evidence="3">Membrane-associated guanylate kinase like protein</fullName>
    </submittedName>
</protein>
<comment type="caution">
    <text evidence="3">The sequence shown here is derived from an EMBL/GenBank/DDBJ whole genome shotgun (WGS) entry which is preliminary data.</text>
</comment>
<evidence type="ECO:0000259" key="2">
    <source>
        <dbReference type="PROSITE" id="PS50106"/>
    </source>
</evidence>
<evidence type="ECO:0000313" key="4">
    <source>
        <dbReference type="Proteomes" id="UP000807504"/>
    </source>
</evidence>
<dbReference type="GO" id="GO:0005737">
    <property type="term" value="C:cytoplasm"/>
    <property type="evidence" value="ECO:0007669"/>
    <property type="project" value="TreeGrafter"/>
</dbReference>
<evidence type="ECO:0000256" key="1">
    <source>
        <dbReference type="SAM" id="MobiDB-lite"/>
    </source>
</evidence>
<reference evidence="3" key="1">
    <citation type="journal article" date="2020" name="bioRxiv">
        <title>Chromosome-level reference genome of the European wasp spider Argiope bruennichi: a resource for studies on range expansion and evolutionary adaptation.</title>
        <authorList>
            <person name="Sheffer M.M."/>
            <person name="Hoppe A."/>
            <person name="Krehenwinkel H."/>
            <person name="Uhl G."/>
            <person name="Kuss A.W."/>
            <person name="Jensen L."/>
            <person name="Jensen C."/>
            <person name="Gillespie R.G."/>
            <person name="Hoff K.J."/>
            <person name="Prost S."/>
        </authorList>
    </citation>
    <scope>NUCLEOTIDE SEQUENCE</scope>
</reference>
<dbReference type="InterPro" id="IPR036034">
    <property type="entry name" value="PDZ_sf"/>
</dbReference>
<gene>
    <name evidence="3" type="ORF">HNY73_022161</name>
</gene>
<dbReference type="GO" id="GO:0007165">
    <property type="term" value="P:signal transduction"/>
    <property type="evidence" value="ECO:0007669"/>
    <property type="project" value="TreeGrafter"/>
</dbReference>
<dbReference type="PANTHER" id="PTHR10316:SF40">
    <property type="entry name" value="LD27118P"/>
    <property type="match status" value="1"/>
</dbReference>
<accession>A0A8T0E3M4</accession>
<organism evidence="3 4">
    <name type="scientific">Argiope bruennichi</name>
    <name type="common">Wasp spider</name>
    <name type="synonym">Aranea bruennichi</name>
    <dbReference type="NCBI Taxonomy" id="94029"/>
    <lineage>
        <taxon>Eukaryota</taxon>
        <taxon>Metazoa</taxon>
        <taxon>Ecdysozoa</taxon>
        <taxon>Arthropoda</taxon>
        <taxon>Chelicerata</taxon>
        <taxon>Arachnida</taxon>
        <taxon>Araneae</taxon>
        <taxon>Araneomorphae</taxon>
        <taxon>Entelegynae</taxon>
        <taxon>Araneoidea</taxon>
        <taxon>Araneidae</taxon>
        <taxon>Argiope</taxon>
    </lineage>
</organism>
<dbReference type="PANTHER" id="PTHR10316">
    <property type="entry name" value="MEMBRANE ASSOCIATED GUANYLATE KINASE-RELATED"/>
    <property type="match status" value="1"/>
</dbReference>
<dbReference type="EMBL" id="JABXBU010002231">
    <property type="protein sequence ID" value="KAF8764040.1"/>
    <property type="molecule type" value="Genomic_DNA"/>
</dbReference>
<dbReference type="GO" id="GO:0016301">
    <property type="term" value="F:kinase activity"/>
    <property type="evidence" value="ECO:0007669"/>
    <property type="project" value="UniProtKB-KW"/>
</dbReference>
<feature type="domain" description="PDZ" evidence="2">
    <location>
        <begin position="35"/>
        <end position="103"/>
    </location>
</feature>
<keyword evidence="3" id="KW-0808">Transferase</keyword>
<reference evidence="3" key="2">
    <citation type="submission" date="2020-06" db="EMBL/GenBank/DDBJ databases">
        <authorList>
            <person name="Sheffer M."/>
        </authorList>
    </citation>
    <scope>NUCLEOTIDE SEQUENCE</scope>
</reference>
<evidence type="ECO:0000313" key="3">
    <source>
        <dbReference type="EMBL" id="KAF8764040.1"/>
    </source>
</evidence>
<name>A0A8T0E3M4_ARGBR</name>